<keyword evidence="3" id="KW-1185">Reference proteome</keyword>
<comment type="caution">
    <text evidence="2">The sequence shown here is derived from an EMBL/GenBank/DDBJ whole genome shotgun (WGS) entry which is preliminary data.</text>
</comment>
<dbReference type="SUPFAM" id="SSF159888">
    <property type="entry name" value="YdhG-like"/>
    <property type="match status" value="1"/>
</dbReference>
<evidence type="ECO:0000313" key="3">
    <source>
        <dbReference type="Proteomes" id="UP001221838"/>
    </source>
</evidence>
<protein>
    <submittedName>
        <fullName evidence="2">DUF1801 domain-containing protein</fullName>
    </submittedName>
</protein>
<dbReference type="EMBL" id="JAQNDM010000002">
    <property type="protein sequence ID" value="MDC0710988.1"/>
    <property type="molecule type" value="Genomic_DNA"/>
</dbReference>
<accession>A0ABT5DDY1</accession>
<sequence length="142" mass="15470">MKPKAAKAQSISGGSDVDAFMASLEHPHKAEIEAVRAIIRGADKRIREAIKWNAPSFYVGEHFATFKVHPPGAVQVVFHTGAKAKPGAKPLKIEDPSALLKWAAPDRAVATFSRMDVKEINAHKKALVSIVQQWLEQVSPAQ</sequence>
<reference evidence="2 3" key="1">
    <citation type="submission" date="2022-11" db="EMBL/GenBank/DDBJ databases">
        <title>Minimal conservation of predation-associated metabolite biosynthetic gene clusters underscores biosynthetic potential of Myxococcota including descriptions for ten novel species: Archangium lansinium sp. nov., Myxococcus landrumus sp. nov., Nannocystis bai.</title>
        <authorList>
            <person name="Ahearne A."/>
            <person name="Stevens C."/>
            <person name="Dowd S."/>
        </authorList>
    </citation>
    <scope>NUCLEOTIDE SEQUENCE [LARGE SCALE GENOMIC DNA]</scope>
    <source>
        <strain evidence="2 3">NCWAL01</strain>
    </source>
</reference>
<name>A0ABT5DDY1_9BACT</name>
<dbReference type="InterPro" id="IPR014922">
    <property type="entry name" value="YdhG-like"/>
</dbReference>
<evidence type="ECO:0000313" key="2">
    <source>
        <dbReference type="EMBL" id="MDC0710988.1"/>
    </source>
</evidence>
<dbReference type="RefSeq" id="WP_272140924.1">
    <property type="nucleotide sequence ID" value="NZ_JAQNDM010000002.1"/>
</dbReference>
<organism evidence="2 3">
    <name type="scientific">Stigmatella ashevillensis</name>
    <dbReference type="NCBI Taxonomy" id="2995309"/>
    <lineage>
        <taxon>Bacteria</taxon>
        <taxon>Pseudomonadati</taxon>
        <taxon>Myxococcota</taxon>
        <taxon>Myxococcia</taxon>
        <taxon>Myxococcales</taxon>
        <taxon>Cystobacterineae</taxon>
        <taxon>Archangiaceae</taxon>
        <taxon>Stigmatella</taxon>
    </lineage>
</organism>
<dbReference type="Proteomes" id="UP001221838">
    <property type="component" value="Unassembled WGS sequence"/>
</dbReference>
<gene>
    <name evidence="2" type="ORF">POL68_21125</name>
</gene>
<proteinExistence type="predicted"/>
<feature type="domain" description="YdhG-like" evidence="1">
    <location>
        <begin position="28"/>
        <end position="135"/>
    </location>
</feature>
<dbReference type="Gene3D" id="3.90.1150.200">
    <property type="match status" value="1"/>
</dbReference>
<dbReference type="Pfam" id="PF08818">
    <property type="entry name" value="DUF1801"/>
    <property type="match status" value="1"/>
</dbReference>
<evidence type="ECO:0000259" key="1">
    <source>
        <dbReference type="Pfam" id="PF08818"/>
    </source>
</evidence>